<feature type="domain" description="EngA-type G" evidence="12">
    <location>
        <begin position="179"/>
        <end position="354"/>
    </location>
</feature>
<dbReference type="CDD" id="cd01894">
    <property type="entry name" value="EngA1"/>
    <property type="match status" value="1"/>
</dbReference>
<dbReference type="InterPro" id="IPR015946">
    <property type="entry name" value="KH_dom-like_a/b"/>
</dbReference>
<evidence type="ECO:0000256" key="8">
    <source>
        <dbReference type="ARBA" id="ARBA00053470"/>
    </source>
</evidence>
<feature type="binding site" evidence="9">
    <location>
        <begin position="122"/>
        <end position="125"/>
    </location>
    <ligand>
        <name>GTP</name>
        <dbReference type="ChEBI" id="CHEBI:37565"/>
        <label>1</label>
    </ligand>
</feature>
<dbReference type="PANTHER" id="PTHR43834:SF6">
    <property type="entry name" value="GTPASE DER"/>
    <property type="match status" value="1"/>
</dbReference>
<evidence type="ECO:0000256" key="9">
    <source>
        <dbReference type="HAMAP-Rule" id="MF_00195"/>
    </source>
</evidence>
<name>A0A1M5MHW9_9FIRM</name>
<feature type="domain" description="EngA-type G" evidence="12">
    <location>
        <begin position="6"/>
        <end position="170"/>
    </location>
</feature>
<dbReference type="NCBIfam" id="TIGR03594">
    <property type="entry name" value="GTPase_EngA"/>
    <property type="match status" value="1"/>
</dbReference>
<dbReference type="Gene3D" id="3.30.300.20">
    <property type="match status" value="1"/>
</dbReference>
<dbReference type="AlphaFoldDB" id="A0A1M5MHW9"/>
<keyword evidence="3 9" id="KW-0690">Ribosome biogenesis</keyword>
<dbReference type="PROSITE" id="PS51712">
    <property type="entry name" value="G_ENGA"/>
    <property type="match status" value="2"/>
</dbReference>
<keyword evidence="6 9" id="KW-0342">GTP-binding</keyword>
<dbReference type="PANTHER" id="PTHR43834">
    <property type="entry name" value="GTPASE DER"/>
    <property type="match status" value="1"/>
</dbReference>
<evidence type="ECO:0000259" key="12">
    <source>
        <dbReference type="PROSITE" id="PS51712"/>
    </source>
</evidence>
<dbReference type="Pfam" id="PF14714">
    <property type="entry name" value="KH_dom-like"/>
    <property type="match status" value="1"/>
</dbReference>
<evidence type="ECO:0000256" key="11">
    <source>
        <dbReference type="RuleBase" id="RU004481"/>
    </source>
</evidence>
<accession>A0A1M5MHW9</accession>
<evidence type="ECO:0000256" key="6">
    <source>
        <dbReference type="ARBA" id="ARBA00023134"/>
    </source>
</evidence>
<comment type="function">
    <text evidence="8 9 11">GTPase that plays an essential role in the late steps of ribosome biogenesis.</text>
</comment>
<dbReference type="NCBIfam" id="TIGR00231">
    <property type="entry name" value="small_GTP"/>
    <property type="match status" value="2"/>
</dbReference>
<dbReference type="FunFam" id="3.40.50.300:FF:000057">
    <property type="entry name" value="GTPase Der"/>
    <property type="match status" value="1"/>
</dbReference>
<dbReference type="InterPro" id="IPR032859">
    <property type="entry name" value="KH_dom-like"/>
</dbReference>
<dbReference type="FunFam" id="3.30.300.20:FF:000004">
    <property type="entry name" value="GTPase Der"/>
    <property type="match status" value="1"/>
</dbReference>
<feature type="binding site" evidence="9">
    <location>
        <begin position="185"/>
        <end position="192"/>
    </location>
    <ligand>
        <name>GTP</name>
        <dbReference type="ChEBI" id="CHEBI:37565"/>
        <label>2</label>
    </ligand>
</feature>
<evidence type="ECO:0000256" key="2">
    <source>
        <dbReference type="ARBA" id="ARBA00020953"/>
    </source>
</evidence>
<evidence type="ECO:0000313" key="13">
    <source>
        <dbReference type="EMBL" id="SHG76529.1"/>
    </source>
</evidence>
<dbReference type="InterPro" id="IPR027417">
    <property type="entry name" value="P-loop_NTPase"/>
</dbReference>
<evidence type="ECO:0000313" key="14">
    <source>
        <dbReference type="Proteomes" id="UP000243255"/>
    </source>
</evidence>
<feature type="binding site" evidence="9">
    <location>
        <begin position="232"/>
        <end position="236"/>
    </location>
    <ligand>
        <name>GTP</name>
        <dbReference type="ChEBI" id="CHEBI:37565"/>
        <label>2</label>
    </ligand>
</feature>
<dbReference type="InterPro" id="IPR016484">
    <property type="entry name" value="GTPase_Der"/>
</dbReference>
<evidence type="ECO:0000256" key="10">
    <source>
        <dbReference type="PROSITE-ProRule" id="PRU01049"/>
    </source>
</evidence>
<reference evidence="14" key="1">
    <citation type="submission" date="2016-11" db="EMBL/GenBank/DDBJ databases">
        <authorList>
            <person name="Varghese N."/>
            <person name="Submissions S."/>
        </authorList>
    </citation>
    <scope>NUCLEOTIDE SEQUENCE [LARGE SCALE GENOMIC DNA]</scope>
    <source>
        <strain evidence="14">DSM 2635</strain>
    </source>
</reference>
<dbReference type="GO" id="GO:0042254">
    <property type="term" value="P:ribosome biogenesis"/>
    <property type="evidence" value="ECO:0007669"/>
    <property type="project" value="UniProtKB-KW"/>
</dbReference>
<dbReference type="STRING" id="1121321.SAMN04488530_10718"/>
<dbReference type="OrthoDB" id="9805918at2"/>
<dbReference type="Gene3D" id="3.40.50.300">
    <property type="entry name" value="P-loop containing nucleotide triphosphate hydrolases"/>
    <property type="match status" value="2"/>
</dbReference>
<dbReference type="InterPro" id="IPR005225">
    <property type="entry name" value="Small_GTP-bd"/>
</dbReference>
<gene>
    <name evidence="9" type="primary">der</name>
    <name evidence="13" type="ORF">SAMN04488530_10718</name>
</gene>
<dbReference type="GO" id="GO:0043022">
    <property type="term" value="F:ribosome binding"/>
    <property type="evidence" value="ECO:0007669"/>
    <property type="project" value="TreeGrafter"/>
</dbReference>
<dbReference type="PRINTS" id="PR00326">
    <property type="entry name" value="GTP1OBG"/>
</dbReference>
<evidence type="ECO:0000256" key="3">
    <source>
        <dbReference type="ARBA" id="ARBA00022517"/>
    </source>
</evidence>
<dbReference type="SUPFAM" id="SSF52540">
    <property type="entry name" value="P-loop containing nucleoside triphosphate hydrolases"/>
    <property type="match status" value="2"/>
</dbReference>
<dbReference type="CDD" id="cd01895">
    <property type="entry name" value="EngA2"/>
    <property type="match status" value="1"/>
</dbReference>
<comment type="similarity">
    <text evidence="1 9 10 11">Belongs to the TRAFAC class TrmE-Era-EngA-EngB-Septin-like GTPase superfamily. EngA (Der) GTPase family.</text>
</comment>
<protein>
    <recommendedName>
        <fullName evidence="2 9">GTPase Der</fullName>
    </recommendedName>
    <alternativeName>
        <fullName evidence="7 9">GTP-binding protein EngA</fullName>
    </alternativeName>
</protein>
<proteinExistence type="inferred from homology"/>
<keyword evidence="4 11" id="KW-0677">Repeat</keyword>
<dbReference type="FunFam" id="3.40.50.300:FF:000040">
    <property type="entry name" value="GTPase Der"/>
    <property type="match status" value="1"/>
</dbReference>
<comment type="subunit">
    <text evidence="9">Associates with the 50S ribosomal subunit.</text>
</comment>
<feature type="binding site" evidence="9">
    <location>
        <begin position="59"/>
        <end position="63"/>
    </location>
    <ligand>
        <name>GTP</name>
        <dbReference type="ChEBI" id="CHEBI:37565"/>
        <label>1</label>
    </ligand>
</feature>
<evidence type="ECO:0000256" key="4">
    <source>
        <dbReference type="ARBA" id="ARBA00022737"/>
    </source>
</evidence>
<evidence type="ECO:0000256" key="7">
    <source>
        <dbReference type="ARBA" id="ARBA00032345"/>
    </source>
</evidence>
<dbReference type="PIRSF" id="PIRSF006485">
    <property type="entry name" value="GTP-binding_EngA"/>
    <property type="match status" value="1"/>
</dbReference>
<dbReference type="GO" id="GO:0005525">
    <property type="term" value="F:GTP binding"/>
    <property type="evidence" value="ECO:0007669"/>
    <property type="project" value="UniProtKB-UniRule"/>
</dbReference>
<feature type="binding site" evidence="9">
    <location>
        <begin position="12"/>
        <end position="19"/>
    </location>
    <ligand>
        <name>GTP</name>
        <dbReference type="ChEBI" id="CHEBI:37565"/>
        <label>1</label>
    </ligand>
</feature>
<evidence type="ECO:0000256" key="1">
    <source>
        <dbReference type="ARBA" id="ARBA00008279"/>
    </source>
</evidence>
<dbReference type="HAMAP" id="MF_00195">
    <property type="entry name" value="GTPase_Der"/>
    <property type="match status" value="1"/>
</dbReference>
<dbReference type="RefSeq" id="WP_073124755.1">
    <property type="nucleotide sequence ID" value="NZ_BAABCH010000024.1"/>
</dbReference>
<dbReference type="InterPro" id="IPR031166">
    <property type="entry name" value="G_ENGA"/>
</dbReference>
<evidence type="ECO:0000256" key="5">
    <source>
        <dbReference type="ARBA" id="ARBA00022741"/>
    </source>
</evidence>
<feature type="binding site" evidence="9">
    <location>
        <begin position="297"/>
        <end position="300"/>
    </location>
    <ligand>
        <name>GTP</name>
        <dbReference type="ChEBI" id="CHEBI:37565"/>
        <label>2</label>
    </ligand>
</feature>
<dbReference type="Pfam" id="PF01926">
    <property type="entry name" value="MMR_HSR1"/>
    <property type="match status" value="2"/>
</dbReference>
<organism evidence="13 14">
    <name type="scientific">Asaccharospora irregularis DSM 2635</name>
    <dbReference type="NCBI Taxonomy" id="1121321"/>
    <lineage>
        <taxon>Bacteria</taxon>
        <taxon>Bacillati</taxon>
        <taxon>Bacillota</taxon>
        <taxon>Clostridia</taxon>
        <taxon>Peptostreptococcales</taxon>
        <taxon>Peptostreptococcaceae</taxon>
        <taxon>Asaccharospora</taxon>
    </lineage>
</organism>
<keyword evidence="5 9" id="KW-0547">Nucleotide-binding</keyword>
<dbReference type="InterPro" id="IPR006073">
    <property type="entry name" value="GTP-bd"/>
</dbReference>
<dbReference type="EMBL" id="FQWX01000007">
    <property type="protein sequence ID" value="SHG76529.1"/>
    <property type="molecule type" value="Genomic_DNA"/>
</dbReference>
<keyword evidence="14" id="KW-1185">Reference proteome</keyword>
<dbReference type="Proteomes" id="UP000243255">
    <property type="component" value="Unassembled WGS sequence"/>
</dbReference>
<sequence length="441" mass="49697">MNDNRPVVAVVGRPNVGKSTIFNKFAGKRISIVEDTPGVTRDRIFAEVEWLNKYFTLIDTGGIEPESEDIILSQMRNQAMLAMDMAHVILFVVDGKAGMTAADKEISQLLRKTKKPVILVVNKIDNQNQYDNIYDFYELGLGTPFAISGANSMGLGDLLDEIVENFPEGLDTEYDEDVIRVAITGKPNAGKSSILNNILGEDRVIVSPIAGTTRDAIDTYLEKNDKKFLLIDTAGLRRKSKIYETVEKYSVIRAMSAVDRADVVLIVIDALEGVTEQDTKVAGIAHDEGKACVFIINKWDLIEKDNKTMGNYTKEIKEKFPFMMYAPILFVSAKTNQRINKILEMVEYVASEHSKRVSTSALNDVIGEAVMLNQPPSDKGKRLKIYYGSQTDIKPPKITLFINDKDLTHFSYQRYIENKIRENFGFEGTSIKFEYREKNRK</sequence>